<proteinExistence type="predicted"/>
<dbReference type="PANTHER" id="PTHR24114">
    <property type="entry name" value="LEUCINE RICH REPEAT FAMILY PROTEIN"/>
    <property type="match status" value="1"/>
</dbReference>
<dbReference type="InterPro" id="IPR001611">
    <property type="entry name" value="Leu-rich_rpt"/>
</dbReference>
<dbReference type="SUPFAM" id="SSF52047">
    <property type="entry name" value="RNI-like"/>
    <property type="match status" value="1"/>
</dbReference>
<reference evidence="1" key="2">
    <citation type="submission" date="2016-06" db="EMBL/GenBank/DDBJ databases">
        <title>The genome of a short-lived fish provides insights into sex chromosome evolution and the genetic control of aging.</title>
        <authorList>
            <person name="Reichwald K."/>
            <person name="Felder M."/>
            <person name="Petzold A."/>
            <person name="Koch P."/>
            <person name="Groth M."/>
            <person name="Platzer M."/>
        </authorList>
    </citation>
    <scope>NUCLEOTIDE SEQUENCE</scope>
    <source>
        <tissue evidence="1">Brain</tissue>
    </source>
</reference>
<dbReference type="AlphaFoldDB" id="A0A1A8I228"/>
<dbReference type="InterPro" id="IPR032675">
    <property type="entry name" value="LRR_dom_sf"/>
</dbReference>
<reference evidence="1" key="1">
    <citation type="submission" date="2016-05" db="EMBL/GenBank/DDBJ databases">
        <authorList>
            <person name="Lavstsen T."/>
            <person name="Jespersen J.S."/>
        </authorList>
    </citation>
    <scope>NUCLEOTIDE SEQUENCE</scope>
    <source>
        <tissue evidence="1">Brain</tissue>
    </source>
</reference>
<organism evidence="1">
    <name type="scientific">Nothobranchius kuhntae</name>
    <name type="common">Beira killifish</name>
    <dbReference type="NCBI Taxonomy" id="321403"/>
    <lineage>
        <taxon>Eukaryota</taxon>
        <taxon>Metazoa</taxon>
        <taxon>Chordata</taxon>
        <taxon>Craniata</taxon>
        <taxon>Vertebrata</taxon>
        <taxon>Euteleostomi</taxon>
        <taxon>Actinopterygii</taxon>
        <taxon>Neopterygii</taxon>
        <taxon>Teleostei</taxon>
        <taxon>Neoteleostei</taxon>
        <taxon>Acanthomorphata</taxon>
        <taxon>Ovalentaria</taxon>
        <taxon>Atherinomorphae</taxon>
        <taxon>Cyprinodontiformes</taxon>
        <taxon>Nothobranchiidae</taxon>
        <taxon>Nothobranchius</taxon>
    </lineage>
</organism>
<accession>A0A1A8I228</accession>
<evidence type="ECO:0000313" key="1">
    <source>
        <dbReference type="EMBL" id="SBQ90582.1"/>
    </source>
</evidence>
<gene>
    <name evidence="1" type="primary">Nfu_g_1_017091</name>
</gene>
<dbReference type="SMART" id="SM00368">
    <property type="entry name" value="LRR_RI"/>
    <property type="match status" value="3"/>
</dbReference>
<protein>
    <recommendedName>
        <fullName evidence="2">Leucine rich repeat containing 74B</fullName>
    </recommendedName>
</protein>
<dbReference type="Pfam" id="PF13516">
    <property type="entry name" value="LRR_6"/>
    <property type="match status" value="2"/>
</dbReference>
<dbReference type="Gene3D" id="3.80.10.10">
    <property type="entry name" value="Ribonuclease Inhibitor"/>
    <property type="match status" value="1"/>
</dbReference>
<evidence type="ECO:0008006" key="2">
    <source>
        <dbReference type="Google" id="ProtNLM"/>
    </source>
</evidence>
<sequence>MESYLQVSTGQQTFAECGIQRTVDLSCNYFGKEGAIALGQALKENNMLEELNVSNNQIPPEGAIHLALGLRVNKTIKLLNIGRNPILTTGCFRILQSVQENSDSSMETLDFSGITVNQEFEDLCRAVKEALPELRVKHGGTMGTLRKVKP</sequence>
<name>A0A1A8I228_NOTKU</name>
<dbReference type="EMBL" id="HAED01004552">
    <property type="protein sequence ID" value="SBQ90582.1"/>
    <property type="molecule type" value="Transcribed_RNA"/>
</dbReference>
<dbReference type="InterPro" id="IPR052394">
    <property type="entry name" value="LRR-containing"/>
</dbReference>
<dbReference type="PANTHER" id="PTHR24114:SF37">
    <property type="entry name" value="LEUCINE-RICH REPEAT-CONTAINING PROTEIN 74B"/>
    <property type="match status" value="1"/>
</dbReference>